<dbReference type="AlphaFoldDB" id="D4LBV7"/>
<proteinExistence type="predicted"/>
<accession>D4LBV7</accession>
<keyword evidence="1" id="KW-0472">Membrane</keyword>
<organism evidence="3 4">
    <name type="scientific">Ruminococcus champanellensis (strain DSM 18848 / JCM 17042 / KCTC 15320 / 18P13)</name>
    <dbReference type="NCBI Taxonomy" id="213810"/>
    <lineage>
        <taxon>Bacteria</taxon>
        <taxon>Bacillati</taxon>
        <taxon>Bacillota</taxon>
        <taxon>Clostridia</taxon>
        <taxon>Eubacteriales</taxon>
        <taxon>Oscillospiraceae</taxon>
        <taxon>Ruminococcus</taxon>
    </lineage>
</organism>
<keyword evidence="4" id="KW-1185">Reference proteome</keyword>
<dbReference type="HOGENOM" id="CLU_2619867_0_0_9"/>
<reference evidence="3" key="1">
    <citation type="submission" date="2010-03" db="EMBL/GenBank/DDBJ databases">
        <title>The genome sequence of Ruminococcus sp. 18P13.</title>
        <authorList>
            <consortium name="metaHIT consortium -- http://www.metahit.eu/"/>
            <person name="Pajon A."/>
            <person name="Turner K."/>
            <person name="Parkhill J."/>
            <person name="Bernalier A."/>
        </authorList>
    </citation>
    <scope>NUCLEOTIDE SEQUENCE [LARGE SCALE GENOMIC DNA]</scope>
    <source>
        <strain evidence="3">Type strain: 18P13</strain>
    </source>
</reference>
<protein>
    <recommendedName>
        <fullName evidence="5">DUF4134 domain-containing protein</fullName>
    </recommendedName>
</protein>
<feature type="chain" id="PRO_5038696561" description="DUF4134 domain-containing protein" evidence="2">
    <location>
        <begin position="21"/>
        <end position="78"/>
    </location>
</feature>
<evidence type="ECO:0008006" key="5">
    <source>
        <dbReference type="Google" id="ProtNLM"/>
    </source>
</evidence>
<evidence type="ECO:0000313" key="3">
    <source>
        <dbReference type="EMBL" id="CBL17102.1"/>
    </source>
</evidence>
<dbReference type="BioCyc" id="RCHA213810:RUM_RS04475-MONOMER"/>
<dbReference type="GeneID" id="83155695"/>
<dbReference type="Proteomes" id="UP000007054">
    <property type="component" value="Chromosome"/>
</dbReference>
<keyword evidence="1" id="KW-1133">Transmembrane helix</keyword>
<dbReference type="RefSeq" id="WP_015558009.1">
    <property type="nucleotide sequence ID" value="NC_021039.1"/>
</dbReference>
<evidence type="ECO:0000256" key="1">
    <source>
        <dbReference type="SAM" id="Phobius"/>
    </source>
</evidence>
<evidence type="ECO:0000313" key="4">
    <source>
        <dbReference type="Proteomes" id="UP000007054"/>
    </source>
</evidence>
<feature type="transmembrane region" description="Helical" evidence="1">
    <location>
        <begin position="52"/>
        <end position="68"/>
    </location>
</feature>
<keyword evidence="1" id="KW-0812">Transmembrane</keyword>
<evidence type="ECO:0000256" key="2">
    <source>
        <dbReference type="SAM" id="SignalP"/>
    </source>
</evidence>
<keyword evidence="2" id="KW-0732">Signal</keyword>
<dbReference type="EMBL" id="FP929052">
    <property type="protein sequence ID" value="CBL17102.1"/>
    <property type="molecule type" value="Genomic_DNA"/>
</dbReference>
<dbReference type="STRING" id="213810.RUM_09300"/>
<name>D4LBV7_RUMC1</name>
<feature type="signal peptide" evidence="2">
    <location>
        <begin position="1"/>
        <end position="20"/>
    </location>
</feature>
<gene>
    <name evidence="3" type="ordered locus">RUM_09300</name>
</gene>
<dbReference type="KEGG" id="rch:RUM_09300"/>
<sequence length="78" mass="8680">MRKRKVGIMLLALAMLANIAAVVPTGTAAYAQQGTGSYTMEHLGRDDLLKNVIYLIDSCICFFTVLCYDRTRRKSACF</sequence>
<reference evidence="3" key="2">
    <citation type="submission" date="2010-03" db="EMBL/GenBank/DDBJ databases">
        <authorList>
            <person name="Pajon A."/>
        </authorList>
    </citation>
    <scope>NUCLEOTIDE SEQUENCE</scope>
    <source>
        <strain evidence="3">Type strain: 18P13</strain>
    </source>
</reference>